<dbReference type="CDD" id="cd01335">
    <property type="entry name" value="Radical_SAM"/>
    <property type="match status" value="1"/>
</dbReference>
<evidence type="ECO:0000256" key="1">
    <source>
        <dbReference type="ARBA" id="ARBA00022691"/>
    </source>
</evidence>
<sequence>MALNANPVENHRGRESGLIVYPVYSRRSGGLSIGINLFPDKKECPFDCPYCEVFPFSSNAAFSLPRMEEDLCEAIIAAGEQNVVVKDICFSGNGEPSLSLDFPDALELAAKVRGKLAPSASIVFITNGTGLLTPEVFKILRDAAVGETALDIWLKLDAGTPEWYEKINRCDIEHEYITAIVKRFTSCAPATIQTMLCAIDGKAPPPEEAQAWEKLLLELAEEGNVRKVQLYGKARPAPEDPLSSALPVSYLEDRATSLRSALTAKGFSVPVEVYP</sequence>
<dbReference type="GO" id="GO:0051536">
    <property type="term" value="F:iron-sulfur cluster binding"/>
    <property type="evidence" value="ECO:0007669"/>
    <property type="project" value="UniProtKB-KW"/>
</dbReference>
<evidence type="ECO:0000259" key="5">
    <source>
        <dbReference type="Pfam" id="PF04055"/>
    </source>
</evidence>
<dbReference type="InterPro" id="IPR013785">
    <property type="entry name" value="Aldolase_TIM"/>
</dbReference>
<dbReference type="GO" id="GO:0003824">
    <property type="term" value="F:catalytic activity"/>
    <property type="evidence" value="ECO:0007669"/>
    <property type="project" value="InterPro"/>
</dbReference>
<keyword evidence="1" id="KW-0949">S-adenosyl-L-methionine</keyword>
<keyword evidence="3" id="KW-0408">Iron</keyword>
<evidence type="ECO:0000313" key="6">
    <source>
        <dbReference type="EMBL" id="AGS53832.1"/>
    </source>
</evidence>
<evidence type="ECO:0000256" key="3">
    <source>
        <dbReference type="ARBA" id="ARBA00023004"/>
    </source>
</evidence>
<evidence type="ECO:0000256" key="2">
    <source>
        <dbReference type="ARBA" id="ARBA00022723"/>
    </source>
</evidence>
<name>A0A806K1P1_9BACT</name>
<dbReference type="GO" id="GO:0046872">
    <property type="term" value="F:metal ion binding"/>
    <property type="evidence" value="ECO:0007669"/>
    <property type="project" value="UniProtKB-KW"/>
</dbReference>
<proteinExistence type="predicted"/>
<keyword evidence="2" id="KW-0479">Metal-binding</keyword>
<dbReference type="AlphaFoldDB" id="A0A806K1P1"/>
<dbReference type="InterPro" id="IPR058240">
    <property type="entry name" value="rSAM_sf"/>
</dbReference>
<keyword evidence="4" id="KW-0411">Iron-sulfur</keyword>
<organism evidence="6">
    <name type="scientific">uncultured bacterium contig00054</name>
    <dbReference type="NCBI Taxonomy" id="1181538"/>
    <lineage>
        <taxon>Bacteria</taxon>
        <taxon>environmental samples</taxon>
    </lineage>
</organism>
<feature type="domain" description="Radical SAM core" evidence="5">
    <location>
        <begin position="44"/>
        <end position="169"/>
    </location>
</feature>
<dbReference type="Pfam" id="PF04055">
    <property type="entry name" value="Radical_SAM"/>
    <property type="match status" value="1"/>
</dbReference>
<evidence type="ECO:0000256" key="4">
    <source>
        <dbReference type="ARBA" id="ARBA00023014"/>
    </source>
</evidence>
<dbReference type="SFLD" id="SFLDS00029">
    <property type="entry name" value="Radical_SAM"/>
    <property type="match status" value="1"/>
</dbReference>
<dbReference type="EMBL" id="JQ844253">
    <property type="protein sequence ID" value="AGS53832.1"/>
    <property type="molecule type" value="Genomic_DNA"/>
</dbReference>
<reference evidence="6" key="1">
    <citation type="submission" date="2012-03" db="EMBL/GenBank/DDBJ databases">
        <title>Functional metagenomics reveals considerable lignocellulase gene clusters in the gut microbiome of a wood-feeding higher termite.</title>
        <authorList>
            <person name="Liu N."/>
        </authorList>
    </citation>
    <scope>NUCLEOTIDE SEQUENCE</scope>
</reference>
<protein>
    <submittedName>
        <fullName evidence="6">Radical SAM domain protein</fullName>
    </submittedName>
</protein>
<dbReference type="SUPFAM" id="SSF102114">
    <property type="entry name" value="Radical SAM enzymes"/>
    <property type="match status" value="1"/>
</dbReference>
<dbReference type="InterPro" id="IPR007197">
    <property type="entry name" value="rSAM"/>
</dbReference>
<dbReference type="Gene3D" id="3.20.20.70">
    <property type="entry name" value="Aldolase class I"/>
    <property type="match status" value="1"/>
</dbReference>
<accession>A0A806K1P1</accession>